<proteinExistence type="predicted"/>
<organism evidence="1 2">
    <name type="scientific">Spiromyces aspiralis</name>
    <dbReference type="NCBI Taxonomy" id="68401"/>
    <lineage>
        <taxon>Eukaryota</taxon>
        <taxon>Fungi</taxon>
        <taxon>Fungi incertae sedis</taxon>
        <taxon>Zoopagomycota</taxon>
        <taxon>Kickxellomycotina</taxon>
        <taxon>Kickxellomycetes</taxon>
        <taxon>Kickxellales</taxon>
        <taxon>Kickxellaceae</taxon>
        <taxon>Spiromyces</taxon>
    </lineage>
</organism>
<comment type="caution">
    <text evidence="1">The sequence shown here is derived from an EMBL/GenBank/DDBJ whole genome shotgun (WGS) entry which is preliminary data.</text>
</comment>
<sequence length="116" mass="13316">MRTCKVTDSRGVEFDEDEIEVVLKAANGAVNKEGRVIYKNSWRVTSEHDTQCETQINREEGSWISPETRRRRMRMEQPAAAAGDGPRTDGISERVQRTIRGCEAEYKRWNVQIDGD</sequence>
<gene>
    <name evidence="1" type="ORF">EV182_003195</name>
</gene>
<protein>
    <submittedName>
        <fullName evidence="1">Uncharacterized protein</fullName>
    </submittedName>
</protein>
<dbReference type="EMBL" id="JAMZIH010005933">
    <property type="protein sequence ID" value="KAJ1674480.1"/>
    <property type="molecule type" value="Genomic_DNA"/>
</dbReference>
<evidence type="ECO:0000313" key="2">
    <source>
        <dbReference type="Proteomes" id="UP001145114"/>
    </source>
</evidence>
<reference evidence="1" key="1">
    <citation type="submission" date="2022-06" db="EMBL/GenBank/DDBJ databases">
        <title>Phylogenomic reconstructions and comparative analyses of Kickxellomycotina fungi.</title>
        <authorList>
            <person name="Reynolds N.K."/>
            <person name="Stajich J.E."/>
            <person name="Barry K."/>
            <person name="Grigoriev I.V."/>
            <person name="Crous P."/>
            <person name="Smith M.E."/>
        </authorList>
    </citation>
    <scope>NUCLEOTIDE SEQUENCE</scope>
    <source>
        <strain evidence="1">RSA 2271</strain>
    </source>
</reference>
<dbReference type="Proteomes" id="UP001145114">
    <property type="component" value="Unassembled WGS sequence"/>
</dbReference>
<evidence type="ECO:0000313" key="1">
    <source>
        <dbReference type="EMBL" id="KAJ1674480.1"/>
    </source>
</evidence>
<name>A0ACC1HD12_9FUNG</name>
<keyword evidence="2" id="KW-1185">Reference proteome</keyword>
<accession>A0ACC1HD12</accession>